<dbReference type="GO" id="GO:0006261">
    <property type="term" value="P:DNA-templated DNA replication"/>
    <property type="evidence" value="ECO:0007669"/>
    <property type="project" value="TreeGrafter"/>
</dbReference>
<dbReference type="EMBL" id="QRBB01000001">
    <property type="protein sequence ID" value="RDS78043.1"/>
    <property type="molecule type" value="Genomic_DNA"/>
</dbReference>
<dbReference type="Gene3D" id="3.40.50.300">
    <property type="entry name" value="P-loop containing nucleotide triphosphate hydrolases"/>
    <property type="match status" value="1"/>
</dbReference>
<dbReference type="OrthoDB" id="9811073at2"/>
<comment type="caution">
    <text evidence="1">The sequence shown here is derived from an EMBL/GenBank/DDBJ whole genome shotgun (WGS) entry which is preliminary data.</text>
</comment>
<dbReference type="Proteomes" id="UP000254101">
    <property type="component" value="Unassembled WGS sequence"/>
</dbReference>
<name>A0A395LLY3_9SPHN</name>
<reference evidence="1 2" key="1">
    <citation type="submission" date="2018-07" db="EMBL/GenBank/DDBJ databases">
        <title>Erythrobacter nanhaiensis sp. nov., a novel member of the genus Erythrobacter isolated from the South China Sea.</title>
        <authorList>
            <person name="Chen X."/>
            <person name="Liu J."/>
        </authorList>
    </citation>
    <scope>NUCLEOTIDE SEQUENCE [LARGE SCALE GENOMIC DNA]</scope>
    <source>
        <strain evidence="1 2">S-5</strain>
    </source>
</reference>
<dbReference type="RefSeq" id="WP_115492269.1">
    <property type="nucleotide sequence ID" value="NZ_JACHWW010000001.1"/>
</dbReference>
<dbReference type="PANTHER" id="PTHR11669">
    <property type="entry name" value="REPLICATION FACTOR C / DNA POLYMERASE III GAMMA-TAU SUBUNIT"/>
    <property type="match status" value="1"/>
</dbReference>
<organism evidence="1 2">
    <name type="scientific">Alteriqipengyuania lutimaris</name>
    <dbReference type="NCBI Taxonomy" id="1538146"/>
    <lineage>
        <taxon>Bacteria</taxon>
        <taxon>Pseudomonadati</taxon>
        <taxon>Pseudomonadota</taxon>
        <taxon>Alphaproteobacteria</taxon>
        <taxon>Sphingomonadales</taxon>
        <taxon>Erythrobacteraceae</taxon>
        <taxon>Alteriqipengyuania</taxon>
    </lineage>
</organism>
<proteinExistence type="predicted"/>
<protein>
    <submittedName>
        <fullName evidence="1">DNA polymerase III subunit delta</fullName>
    </submittedName>
</protein>
<dbReference type="SUPFAM" id="SSF52540">
    <property type="entry name" value="P-loop containing nucleoside triphosphate hydrolases"/>
    <property type="match status" value="1"/>
</dbReference>
<dbReference type="InterPro" id="IPR050238">
    <property type="entry name" value="DNA_Rep/Repair_Clamp_Loader"/>
</dbReference>
<dbReference type="PANTHER" id="PTHR11669:SF8">
    <property type="entry name" value="DNA POLYMERASE III SUBUNIT DELTA"/>
    <property type="match status" value="1"/>
</dbReference>
<gene>
    <name evidence="1" type="ORF">DL238_10835</name>
</gene>
<sequence length="323" mass="34946">MIPPEAAHHARQWREWRTALASPRMHHAWILAGRRGLGKHDFAIAAAREVVATGRDAPVGESDPDIHVLTHLPKDEKEAKKAEKGEAFETKRNIAIDQVRAMQARLTTRPTLGSRRAIIIDPADDLERNAANALLKSLEEPPEGTFFLLVTHRPGSLLPTIRSRARILRFNPLPASQVEEVLRAADAAADPADLALAARASGGAPGAAVAFLAQELAPAEALMRRLVAEGDPDFTLRGKLGEEIGARPDRRRLATTLDLARTVLAQRLEQPERNAIPALVEAHSRLVTLSGQARSYNFDPGFLAMEIGTLLASAAPNRATGNG</sequence>
<evidence type="ECO:0000313" key="2">
    <source>
        <dbReference type="Proteomes" id="UP000254101"/>
    </source>
</evidence>
<dbReference type="GO" id="GO:0009360">
    <property type="term" value="C:DNA polymerase III complex"/>
    <property type="evidence" value="ECO:0007669"/>
    <property type="project" value="TreeGrafter"/>
</dbReference>
<dbReference type="Pfam" id="PF13177">
    <property type="entry name" value="DNA_pol3_delta2"/>
    <property type="match status" value="1"/>
</dbReference>
<accession>A0A395LLY3</accession>
<keyword evidence="2" id="KW-1185">Reference proteome</keyword>
<dbReference type="AlphaFoldDB" id="A0A395LLY3"/>
<dbReference type="InterPro" id="IPR027417">
    <property type="entry name" value="P-loop_NTPase"/>
</dbReference>
<evidence type="ECO:0000313" key="1">
    <source>
        <dbReference type="EMBL" id="RDS78043.1"/>
    </source>
</evidence>